<dbReference type="EMBL" id="CAHIKZ030003815">
    <property type="protein sequence ID" value="CAE1304434.1"/>
    <property type="molecule type" value="Genomic_DNA"/>
</dbReference>
<keyword evidence="3" id="KW-1185">Reference proteome</keyword>
<comment type="caution">
    <text evidence="2">The sequence shown here is derived from an EMBL/GenBank/DDBJ whole genome shotgun (WGS) entry which is preliminary data.</text>
</comment>
<evidence type="ECO:0000313" key="2">
    <source>
        <dbReference type="EMBL" id="CAE1304434.1"/>
    </source>
</evidence>
<evidence type="ECO:0000256" key="1">
    <source>
        <dbReference type="SAM" id="MobiDB-lite"/>
    </source>
</evidence>
<reference evidence="2" key="1">
    <citation type="submission" date="2021-01" db="EMBL/GenBank/DDBJ databases">
        <authorList>
            <person name="Li R."/>
            <person name="Bekaert M."/>
        </authorList>
    </citation>
    <scope>NUCLEOTIDE SEQUENCE</scope>
    <source>
        <strain evidence="2">Farmed</strain>
    </source>
</reference>
<dbReference type="Proteomes" id="UP000597762">
    <property type="component" value="Unassembled WGS sequence"/>
</dbReference>
<evidence type="ECO:0000313" key="3">
    <source>
        <dbReference type="Proteomes" id="UP000597762"/>
    </source>
</evidence>
<gene>
    <name evidence="2" type="ORF">SPHA_57020</name>
</gene>
<name>A0A812DMH3_ACAPH</name>
<feature type="region of interest" description="Disordered" evidence="1">
    <location>
        <begin position="179"/>
        <end position="199"/>
    </location>
</feature>
<accession>A0A812DMH3</accession>
<feature type="compositionally biased region" description="Basic and acidic residues" evidence="1">
    <location>
        <begin position="187"/>
        <end position="199"/>
    </location>
</feature>
<feature type="region of interest" description="Disordered" evidence="1">
    <location>
        <begin position="117"/>
        <end position="138"/>
    </location>
</feature>
<organism evidence="2 3">
    <name type="scientific">Acanthosepion pharaonis</name>
    <name type="common">Pharaoh cuttlefish</name>
    <name type="synonym">Sepia pharaonis</name>
    <dbReference type="NCBI Taxonomy" id="158019"/>
    <lineage>
        <taxon>Eukaryota</taxon>
        <taxon>Metazoa</taxon>
        <taxon>Spiralia</taxon>
        <taxon>Lophotrochozoa</taxon>
        <taxon>Mollusca</taxon>
        <taxon>Cephalopoda</taxon>
        <taxon>Coleoidea</taxon>
        <taxon>Decapodiformes</taxon>
        <taxon>Sepiida</taxon>
        <taxon>Sepiina</taxon>
        <taxon>Sepiidae</taxon>
        <taxon>Acanthosepion</taxon>
    </lineage>
</organism>
<dbReference type="AlphaFoldDB" id="A0A812DMH3"/>
<proteinExistence type="predicted"/>
<protein>
    <submittedName>
        <fullName evidence="2">Uncharacterized protein</fullName>
    </submittedName>
</protein>
<sequence length="284" mass="31520">MFRQPTLINRNVLNDGSLNIRHCSSISRATRSSSRRIERRPALARRQATSSAVCPAFFLPRRRSVGQRRCRAFVSRRSSGPTTSRSAARTAPIPTIQCANLMSRHWSRRLVPRRITHSPVRHQQCRAGNSRLYRSPASSASSQALMGVRRSLSADYPIDIHYEHGTNYTGISTSATSRCRVGSTASDQRDHVERRDRLRATPRRALMADVHAEFSRGSAPVALDLKKLPHGRRNLPARQQRVACGAHAWSSAQSTVCWRRQAASGALTATRAGGEVVPARISRA</sequence>